<keyword evidence="6" id="KW-1185">Reference proteome</keyword>
<dbReference type="Gene3D" id="1.10.10.10">
    <property type="entry name" value="Winged helix-like DNA-binding domain superfamily/Winged helix DNA-binding domain"/>
    <property type="match status" value="1"/>
</dbReference>
<dbReference type="PANTHER" id="PTHR33204:SF18">
    <property type="entry name" value="TRANSCRIPTIONAL REGULATORY PROTEIN"/>
    <property type="match status" value="1"/>
</dbReference>
<keyword evidence="1" id="KW-0805">Transcription regulation</keyword>
<proteinExistence type="predicted"/>
<evidence type="ECO:0000256" key="3">
    <source>
        <dbReference type="ARBA" id="ARBA00023163"/>
    </source>
</evidence>
<accession>A0ABR7JQB1</accession>
<dbReference type="RefSeq" id="WP_153924368.1">
    <property type="nucleotide sequence ID" value="NZ_JACRWE010000004.1"/>
</dbReference>
<keyword evidence="3" id="KW-0804">Transcription</keyword>
<dbReference type="SUPFAM" id="SSF46785">
    <property type="entry name" value="Winged helix' DNA-binding domain"/>
    <property type="match status" value="1"/>
</dbReference>
<dbReference type="PROSITE" id="PS51118">
    <property type="entry name" value="HTH_HXLR"/>
    <property type="match status" value="1"/>
</dbReference>
<dbReference type="InterPro" id="IPR036388">
    <property type="entry name" value="WH-like_DNA-bd_sf"/>
</dbReference>
<feature type="domain" description="HTH hxlR-type" evidence="4">
    <location>
        <begin position="11"/>
        <end position="109"/>
    </location>
</feature>
<evidence type="ECO:0000313" key="5">
    <source>
        <dbReference type="EMBL" id="MBC5997095.1"/>
    </source>
</evidence>
<dbReference type="Pfam" id="PF01638">
    <property type="entry name" value="HxlR"/>
    <property type="match status" value="1"/>
</dbReference>
<dbReference type="PANTHER" id="PTHR33204">
    <property type="entry name" value="TRANSCRIPTIONAL REGULATOR, MARR FAMILY"/>
    <property type="match status" value="1"/>
</dbReference>
<dbReference type="EMBL" id="JACRWE010000004">
    <property type="protein sequence ID" value="MBC5997095.1"/>
    <property type="molecule type" value="Genomic_DNA"/>
</dbReference>
<keyword evidence="2" id="KW-0238">DNA-binding</keyword>
<evidence type="ECO:0000256" key="1">
    <source>
        <dbReference type="ARBA" id="ARBA00023015"/>
    </source>
</evidence>
<name>A0ABR7JQB1_9FIRM</name>
<evidence type="ECO:0000259" key="4">
    <source>
        <dbReference type="PROSITE" id="PS51118"/>
    </source>
</evidence>
<dbReference type="InterPro" id="IPR036390">
    <property type="entry name" value="WH_DNA-bd_sf"/>
</dbReference>
<reference evidence="5 6" key="1">
    <citation type="submission" date="2020-08" db="EMBL/GenBank/DDBJ databases">
        <authorList>
            <person name="Liu C."/>
            <person name="Sun Q."/>
        </authorList>
    </citation>
    <scope>NUCLEOTIDE SEQUENCE [LARGE SCALE GENOMIC DNA]</scope>
    <source>
        <strain evidence="5 6">NSJ-18</strain>
    </source>
</reference>
<comment type="caution">
    <text evidence="5">The sequence shown here is derived from an EMBL/GenBank/DDBJ whole genome shotgun (WGS) entry which is preliminary data.</text>
</comment>
<protein>
    <submittedName>
        <fullName evidence="5">Helix-turn-helix transcriptional regulator</fullName>
    </submittedName>
</protein>
<evidence type="ECO:0000313" key="6">
    <source>
        <dbReference type="Proteomes" id="UP000609849"/>
    </source>
</evidence>
<dbReference type="Proteomes" id="UP000609849">
    <property type="component" value="Unassembled WGS sequence"/>
</dbReference>
<evidence type="ECO:0000256" key="2">
    <source>
        <dbReference type="ARBA" id="ARBA00023125"/>
    </source>
</evidence>
<dbReference type="InterPro" id="IPR002577">
    <property type="entry name" value="HTH_HxlR"/>
</dbReference>
<organism evidence="5 6">
    <name type="scientific">Romboutsia faecis</name>
    <dbReference type="NCBI Taxonomy" id="2764597"/>
    <lineage>
        <taxon>Bacteria</taxon>
        <taxon>Bacillati</taxon>
        <taxon>Bacillota</taxon>
        <taxon>Clostridia</taxon>
        <taxon>Peptostreptococcales</taxon>
        <taxon>Peptostreptococcaceae</taxon>
        <taxon>Romboutsia</taxon>
    </lineage>
</organism>
<sequence length="113" mass="13342">MIHYNGKEFICLLDFAMEFIRGKWKSILLCHLYEGPKRFLELQKSIEGLSQKVLNEKLKELEGEGLINKIIYAEIPPKVEYFLTDKGKELYEIIAPLKKWSIKYYPDIDEKGE</sequence>
<gene>
    <name evidence="5" type="ORF">H8923_10000</name>
</gene>